<evidence type="ECO:0000256" key="1">
    <source>
        <dbReference type="PROSITE-ProRule" id="PRU00371"/>
    </source>
</evidence>
<accession>A0AAJ7UDM7</accession>
<dbReference type="RefSeq" id="XP_032832877.1">
    <property type="nucleotide sequence ID" value="XM_032976986.1"/>
</dbReference>
<dbReference type="Pfam" id="PF10545">
    <property type="entry name" value="MADF_DNA_bdg"/>
    <property type="match status" value="1"/>
</dbReference>
<dbReference type="InterPro" id="IPR004210">
    <property type="entry name" value="BESS_motif"/>
</dbReference>
<comment type="subcellular location">
    <subcellularLocation>
        <location evidence="1">Nucleus</location>
    </subcellularLocation>
</comment>
<feature type="compositionally biased region" description="Polar residues" evidence="2">
    <location>
        <begin position="393"/>
        <end position="402"/>
    </location>
</feature>
<feature type="compositionally biased region" description="Basic and acidic residues" evidence="2">
    <location>
        <begin position="248"/>
        <end position="269"/>
    </location>
</feature>
<sequence length="402" mass="45222">MYTDHCPPPPYTDLQATLPPPPYERRRANRLCTTPARLRPSPPHSSSPLPAHCSLDRISHLLLLHSAVRILNCLPDEHTVGQFTDPSRQVFNCPELTHGTSPNFTTHLVDVHLKHHGLAPTPPPPMCEDFWWSTGKLEEMVELYRGNPCLYDALLPDYHVKRKRQRALRDIAQRLGTTEDEVSRKIRNLRTVYSKKKREGKSRLGGDTGCDASRQTWWLLPRLEFLDDFVCPKKTVSNVSSSSSLQVERVDNQSSHDRGEKKRDGDRADPPTPSANITDITHSMDTSTHSAECTPRRPQYPKPRCRDKGNAVAAGGSQLMESAMRCLEAHSARLMKEDDEYDVFGRFIANELRSLPETERRRLKYKLLAALRDAQSPAAPRICASHAGHAANATRSPTPSSP</sequence>
<evidence type="ECO:0000259" key="4">
    <source>
        <dbReference type="PROSITE" id="PS51031"/>
    </source>
</evidence>
<protein>
    <submittedName>
        <fullName evidence="6">Uncharacterized protein LOC116955721 isoform X1</fullName>
    </submittedName>
</protein>
<dbReference type="GO" id="GO:0003677">
    <property type="term" value="F:DNA binding"/>
    <property type="evidence" value="ECO:0007669"/>
    <property type="project" value="InterPro"/>
</dbReference>
<dbReference type="AlphaFoldDB" id="A0AAJ7UDM7"/>
<feature type="region of interest" description="Disordered" evidence="2">
    <location>
        <begin position="240"/>
        <end position="310"/>
    </location>
</feature>
<organism evidence="5 6">
    <name type="scientific">Petromyzon marinus</name>
    <name type="common">Sea lamprey</name>
    <dbReference type="NCBI Taxonomy" id="7757"/>
    <lineage>
        <taxon>Eukaryota</taxon>
        <taxon>Metazoa</taxon>
        <taxon>Chordata</taxon>
        <taxon>Craniata</taxon>
        <taxon>Vertebrata</taxon>
        <taxon>Cyclostomata</taxon>
        <taxon>Hyperoartia</taxon>
        <taxon>Petromyzontiformes</taxon>
        <taxon>Petromyzontidae</taxon>
        <taxon>Petromyzon</taxon>
    </lineage>
</organism>
<dbReference type="PROSITE" id="PS51029">
    <property type="entry name" value="MADF"/>
    <property type="match status" value="1"/>
</dbReference>
<proteinExistence type="predicted"/>
<dbReference type="PROSITE" id="PS51031">
    <property type="entry name" value="BESS"/>
    <property type="match status" value="1"/>
</dbReference>
<dbReference type="KEGG" id="pmrn:116955721"/>
<keyword evidence="5" id="KW-1185">Reference proteome</keyword>
<dbReference type="InterPro" id="IPR006578">
    <property type="entry name" value="MADF-dom"/>
</dbReference>
<dbReference type="GO" id="GO:0005634">
    <property type="term" value="C:nucleus"/>
    <property type="evidence" value="ECO:0007669"/>
    <property type="project" value="UniProtKB-SubCell"/>
</dbReference>
<dbReference type="SMART" id="SM00595">
    <property type="entry name" value="MADF"/>
    <property type="match status" value="1"/>
</dbReference>
<feature type="domain" description="BESS" evidence="4">
    <location>
        <begin position="338"/>
        <end position="377"/>
    </location>
</feature>
<evidence type="ECO:0000259" key="3">
    <source>
        <dbReference type="PROSITE" id="PS51029"/>
    </source>
</evidence>
<feature type="region of interest" description="Disordered" evidence="2">
    <location>
        <begin position="383"/>
        <end position="402"/>
    </location>
</feature>
<dbReference type="Proteomes" id="UP001318040">
    <property type="component" value="Chromosome 61"/>
</dbReference>
<evidence type="ECO:0000313" key="6">
    <source>
        <dbReference type="RefSeq" id="XP_032832877.1"/>
    </source>
</evidence>
<evidence type="ECO:0000313" key="5">
    <source>
        <dbReference type="Proteomes" id="UP001318040"/>
    </source>
</evidence>
<name>A0AAJ7UDM7_PETMA</name>
<feature type="compositionally biased region" description="Pro residues" evidence="2">
    <location>
        <begin position="1"/>
        <end position="11"/>
    </location>
</feature>
<keyword evidence="1" id="KW-0539">Nucleus</keyword>
<feature type="domain" description="MADF" evidence="3">
    <location>
        <begin position="139"/>
        <end position="231"/>
    </location>
</feature>
<reference evidence="6" key="1">
    <citation type="submission" date="2025-08" db="UniProtKB">
        <authorList>
            <consortium name="RefSeq"/>
        </authorList>
    </citation>
    <scope>IDENTIFICATION</scope>
    <source>
        <tissue evidence="6">Sperm</tissue>
    </source>
</reference>
<evidence type="ECO:0000256" key="2">
    <source>
        <dbReference type="SAM" id="MobiDB-lite"/>
    </source>
</evidence>
<dbReference type="PANTHER" id="PTHR21505:SF12">
    <property type="entry name" value="MADF DOMAIN-CONTAINING PROTEIN-RELATED"/>
    <property type="match status" value="1"/>
</dbReference>
<dbReference type="PANTHER" id="PTHR21505">
    <property type="entry name" value="MADF DOMAIN-CONTAINING PROTEIN-RELATED"/>
    <property type="match status" value="1"/>
</dbReference>
<feature type="compositionally biased region" description="Polar residues" evidence="2">
    <location>
        <begin position="274"/>
        <end position="291"/>
    </location>
</feature>
<feature type="region of interest" description="Disordered" evidence="2">
    <location>
        <begin position="1"/>
        <end position="26"/>
    </location>
</feature>
<gene>
    <name evidence="6" type="primary">LOC116955721</name>
</gene>